<dbReference type="Pfam" id="PF11176">
    <property type="entry name" value="Tma16"/>
    <property type="match status" value="1"/>
</dbReference>
<dbReference type="RefSeq" id="XP_033360157.1">
    <property type="nucleotide sequence ID" value="XM_033504266.1"/>
</dbReference>
<dbReference type="KEGG" id="bvk:117239004"/>
<gene>
    <name evidence="2 3 4" type="primary">LOC117239004</name>
</gene>
<proteinExistence type="predicted"/>
<dbReference type="AlphaFoldDB" id="A0A6J3L6L2"/>
<accession>A0A6J3L6L2</accession>
<dbReference type="RefSeq" id="XP_033360156.1">
    <property type="nucleotide sequence ID" value="XM_033504265.1"/>
</dbReference>
<protein>
    <submittedName>
        <fullName evidence="2 3">Translation machinery-associated protein 16 homolog</fullName>
    </submittedName>
</protein>
<evidence type="ECO:0000313" key="1">
    <source>
        <dbReference type="Proteomes" id="UP000504631"/>
    </source>
</evidence>
<dbReference type="Proteomes" id="UP000504631">
    <property type="component" value="Unplaced"/>
</dbReference>
<name>A0A6J3L6L2_9HYME</name>
<sequence>MPIAQQGFVPWYFNEATAMRKEFLKPKKMIHPNSRKSIAITKKANKISNRQKAEMSCLIEQNSIGEKISWIRNNMIPGV</sequence>
<dbReference type="InterPro" id="IPR021346">
    <property type="entry name" value="Tma16"/>
</dbReference>
<dbReference type="GeneID" id="117239004"/>
<keyword evidence="1" id="KW-1185">Reference proteome</keyword>
<reference evidence="2 3" key="1">
    <citation type="submission" date="2025-04" db="UniProtKB">
        <authorList>
            <consortium name="RefSeq"/>
        </authorList>
    </citation>
    <scope>IDENTIFICATION</scope>
    <source>
        <tissue evidence="2 3">Muscle</tissue>
    </source>
</reference>
<evidence type="ECO:0000313" key="2">
    <source>
        <dbReference type="RefSeq" id="XP_033360154.1"/>
    </source>
</evidence>
<evidence type="ECO:0000313" key="3">
    <source>
        <dbReference type="RefSeq" id="XP_033360156.1"/>
    </source>
</evidence>
<dbReference type="RefSeq" id="XP_033360154.1">
    <property type="nucleotide sequence ID" value="XM_033504263.1"/>
</dbReference>
<organism evidence="1 3">
    <name type="scientific">Bombus vosnesenskii</name>
    <dbReference type="NCBI Taxonomy" id="207650"/>
    <lineage>
        <taxon>Eukaryota</taxon>
        <taxon>Metazoa</taxon>
        <taxon>Ecdysozoa</taxon>
        <taxon>Arthropoda</taxon>
        <taxon>Hexapoda</taxon>
        <taxon>Insecta</taxon>
        <taxon>Pterygota</taxon>
        <taxon>Neoptera</taxon>
        <taxon>Endopterygota</taxon>
        <taxon>Hymenoptera</taxon>
        <taxon>Apocrita</taxon>
        <taxon>Aculeata</taxon>
        <taxon>Apoidea</taxon>
        <taxon>Anthophila</taxon>
        <taxon>Apidae</taxon>
        <taxon>Bombus</taxon>
        <taxon>Pyrobombus</taxon>
    </lineage>
</organism>
<evidence type="ECO:0000313" key="4">
    <source>
        <dbReference type="RefSeq" id="XP_033360157.1"/>
    </source>
</evidence>